<reference evidence="1" key="1">
    <citation type="submission" date="2018-04" db="EMBL/GenBank/DDBJ databases">
        <authorList>
            <person name="Go L.Y."/>
            <person name="Mitchell J.A."/>
        </authorList>
    </citation>
    <scope>NUCLEOTIDE SEQUENCE</scope>
    <source>
        <strain evidence="1">WBAD</strain>
    </source>
</reference>
<evidence type="ECO:0000313" key="1">
    <source>
        <dbReference type="EMBL" id="SPP33100.1"/>
    </source>
</evidence>
<organism evidence="1">
    <name type="scientific">Wolbachia endosymbiont of Aleurodicus dispersus</name>
    <dbReference type="NCBI Taxonomy" id="1288877"/>
    <lineage>
        <taxon>Bacteria</taxon>
        <taxon>Pseudomonadati</taxon>
        <taxon>Pseudomonadota</taxon>
        <taxon>Alphaproteobacteria</taxon>
        <taxon>Rickettsiales</taxon>
        <taxon>Anaplasmataceae</taxon>
        <taxon>Wolbachieae</taxon>
        <taxon>Wolbachia</taxon>
    </lineage>
</organism>
<name>A0A3B0IVY9_9RICK</name>
<dbReference type="EMBL" id="OUNE01000106">
    <property type="protein sequence ID" value="SPP33100.1"/>
    <property type="molecule type" value="Genomic_DNA"/>
</dbReference>
<protein>
    <submittedName>
        <fullName evidence="1">Uncharacterized protein</fullName>
    </submittedName>
</protein>
<sequence length="89" mass="10218">MNEIDFTNPPLNLEQECGNGYVKFTDYSSNPDTGLFHMAGEMLDESHDIIGNFTSDAYIYSFHIDDHNMNIQLCMEMDYKGDIKKILSL</sequence>
<accession>A0A3B0IVY9</accession>
<gene>
    <name evidence="1" type="ORF">WBAD_0603</name>
</gene>
<proteinExistence type="predicted"/>
<dbReference type="AlphaFoldDB" id="A0A3B0IVY9"/>